<name>A0A450RYM7_9GAMM</name>
<dbReference type="InterPro" id="IPR001509">
    <property type="entry name" value="Epimerase_deHydtase"/>
</dbReference>
<dbReference type="AlphaFoldDB" id="A0A450RYM7"/>
<dbReference type="GO" id="GO:0050577">
    <property type="term" value="F:GDP-L-fucose synthase activity"/>
    <property type="evidence" value="ECO:0007669"/>
    <property type="project" value="TreeGrafter"/>
</dbReference>
<reference evidence="2" key="1">
    <citation type="submission" date="2019-02" db="EMBL/GenBank/DDBJ databases">
        <authorList>
            <person name="Gruber-Vodicka R. H."/>
            <person name="Seah K. B. B."/>
        </authorList>
    </citation>
    <scope>NUCLEOTIDE SEQUENCE</scope>
    <source>
        <strain evidence="3">BECK_BZ106</strain>
        <strain evidence="2">BECK_BZ15</strain>
    </source>
</reference>
<dbReference type="EMBL" id="CAADFD010000037">
    <property type="protein sequence ID" value="VFJ57842.1"/>
    <property type="molecule type" value="Genomic_DNA"/>
</dbReference>
<dbReference type="InterPro" id="IPR036291">
    <property type="entry name" value="NAD(P)-bd_dom_sf"/>
</dbReference>
<dbReference type="SUPFAM" id="SSF51735">
    <property type="entry name" value="NAD(P)-binding Rossmann-fold domains"/>
    <property type="match status" value="1"/>
</dbReference>
<protein>
    <submittedName>
        <fullName evidence="2">GDP-L-fucose synthase</fullName>
    </submittedName>
</protein>
<feature type="domain" description="NAD-dependent epimerase/dehydratase" evidence="1">
    <location>
        <begin position="7"/>
        <end position="75"/>
    </location>
</feature>
<accession>A0A450RYM7</accession>
<evidence type="ECO:0000259" key="1">
    <source>
        <dbReference type="Pfam" id="PF01370"/>
    </source>
</evidence>
<evidence type="ECO:0000313" key="2">
    <source>
        <dbReference type="EMBL" id="VFJ44286.1"/>
    </source>
</evidence>
<sequence>MNLAPRIYVAGHRGLVGSAKVRRSLADDHPEDAILTRTHAELDLTEQRAVRAFFVRERPDRVYLAAARVGGILANPGTMRGIRDRLRSRATFPNRGYQHGTRD</sequence>
<dbReference type="PANTHER" id="PTHR43238">
    <property type="entry name" value="GDP-L-FUCOSE SYNTHASE"/>
    <property type="match status" value="1"/>
</dbReference>
<dbReference type="Pfam" id="PF01370">
    <property type="entry name" value="Epimerase"/>
    <property type="match status" value="1"/>
</dbReference>
<dbReference type="Gene3D" id="3.40.50.720">
    <property type="entry name" value="NAD(P)-binding Rossmann-like Domain"/>
    <property type="match status" value="1"/>
</dbReference>
<proteinExistence type="predicted"/>
<dbReference type="PANTHER" id="PTHR43238:SF1">
    <property type="entry name" value="GDP-L-FUCOSE SYNTHASE"/>
    <property type="match status" value="1"/>
</dbReference>
<dbReference type="EMBL" id="CAADEW010000006">
    <property type="protein sequence ID" value="VFJ44286.1"/>
    <property type="molecule type" value="Genomic_DNA"/>
</dbReference>
<gene>
    <name evidence="2" type="ORF">BECKFW1821A_GA0114235_100635</name>
    <name evidence="3" type="ORF">BECKFW1821B_GA0114236_103714</name>
</gene>
<evidence type="ECO:0000313" key="3">
    <source>
        <dbReference type="EMBL" id="VFJ57842.1"/>
    </source>
</evidence>
<organism evidence="2">
    <name type="scientific">Candidatus Kentrum sp. FW</name>
    <dbReference type="NCBI Taxonomy" id="2126338"/>
    <lineage>
        <taxon>Bacteria</taxon>
        <taxon>Pseudomonadati</taxon>
        <taxon>Pseudomonadota</taxon>
        <taxon>Gammaproteobacteria</taxon>
        <taxon>Candidatus Kentrum</taxon>
    </lineage>
</organism>